<comment type="function">
    <text evidence="1">Required for respiratory activity and maintenance and expression of the mitochondrial genome.</text>
</comment>
<accession>A0A167L831</accession>
<dbReference type="PANTHER" id="PTHR13475">
    <property type="entry name" value="NEUGRIN"/>
    <property type="match status" value="1"/>
</dbReference>
<feature type="compositionally biased region" description="Basic and acidic residues" evidence="6">
    <location>
        <begin position="220"/>
        <end position="241"/>
    </location>
</feature>
<dbReference type="InterPro" id="IPR010487">
    <property type="entry name" value="NGRN/Rrg9"/>
</dbReference>
<feature type="region of interest" description="Disordered" evidence="6">
    <location>
        <begin position="407"/>
        <end position="456"/>
    </location>
</feature>
<sequence>MSCSCNASAPRLFARGLVQLHRPERGMSFSLPVRSAAGARFAGALVSQHRSLHASRALRDAENPTPVKPIPEEQPPSTEATESPESRTPTEPDRNTYPRTQEEDVTEARAKAAWRFKQQGFDWKAFRSKDPTVRATADFSNFDWENWQGKKHAGRGLYKLVDNLEAARAAGRAAIGLSADDGYGSRSYDHRKSQAEWTKMTTLAMRHHNQTVEDEATTPPKREQRQIQKDEVTPFKREQWQIQKDEVTPPPQRKYWQIQKEALKAKFPEGWRPHKRLSPDALAGIRALNAQFPDVYTTRTLAEKFAMSPEAIRRILKSKWTPTADEDEDRQARWHRRGMKVWEHKAELGIKPPKRWRDEGIARDPDIHAQKHAQRIERQEQIHKERDEYMRSFAEIAEVKRLEAAGVKLDEEEAPSRAANWKDERRRGKSPHWMGRGSKKSKKDVFEQALGSGRRN</sequence>
<gene>
    <name evidence="7" type="ORF">BBO_00602</name>
</gene>
<dbReference type="EMBL" id="AZHA01000001">
    <property type="protein sequence ID" value="OAA52761.1"/>
    <property type="molecule type" value="Genomic_DNA"/>
</dbReference>
<dbReference type="Proteomes" id="UP000076863">
    <property type="component" value="Unassembled WGS sequence"/>
</dbReference>
<name>A0A167L831_9HYPO</name>
<dbReference type="GO" id="GO:0005634">
    <property type="term" value="C:nucleus"/>
    <property type="evidence" value="ECO:0007669"/>
    <property type="project" value="TreeGrafter"/>
</dbReference>
<dbReference type="AlphaFoldDB" id="A0A167L831"/>
<evidence type="ECO:0000313" key="7">
    <source>
        <dbReference type="EMBL" id="OAA52761.1"/>
    </source>
</evidence>
<organism evidence="7 8">
    <name type="scientific">Beauveria brongniartii RCEF 3172</name>
    <dbReference type="NCBI Taxonomy" id="1081107"/>
    <lineage>
        <taxon>Eukaryota</taxon>
        <taxon>Fungi</taxon>
        <taxon>Dikarya</taxon>
        <taxon>Ascomycota</taxon>
        <taxon>Pezizomycotina</taxon>
        <taxon>Sordariomycetes</taxon>
        <taxon>Hypocreomycetidae</taxon>
        <taxon>Hypocreales</taxon>
        <taxon>Cordycipitaceae</taxon>
        <taxon>Beauveria</taxon>
        <taxon>Beauveria brongniartii</taxon>
    </lineage>
</organism>
<feature type="region of interest" description="Disordered" evidence="6">
    <location>
        <begin position="209"/>
        <end position="241"/>
    </location>
</feature>
<keyword evidence="8" id="KW-1185">Reference proteome</keyword>
<dbReference type="OrthoDB" id="5578174at2759"/>
<evidence type="ECO:0000256" key="5">
    <source>
        <dbReference type="ARBA" id="ARBA00022946"/>
    </source>
</evidence>
<dbReference type="Pfam" id="PF06413">
    <property type="entry name" value="Neugrin"/>
    <property type="match status" value="1"/>
</dbReference>
<protein>
    <recommendedName>
        <fullName evidence="4">Required for respiratory growth protein 9, mitochondrial</fullName>
    </recommendedName>
</protein>
<comment type="similarity">
    <text evidence="3">Belongs to the RRG9 family.</text>
</comment>
<comment type="caution">
    <text evidence="7">The sequence shown here is derived from an EMBL/GenBank/DDBJ whole genome shotgun (WGS) entry which is preliminary data.</text>
</comment>
<evidence type="ECO:0000256" key="4">
    <source>
        <dbReference type="ARBA" id="ARBA00013566"/>
    </source>
</evidence>
<dbReference type="PANTHER" id="PTHR13475:SF3">
    <property type="entry name" value="NEUGRIN"/>
    <property type="match status" value="1"/>
</dbReference>
<evidence type="ECO:0000256" key="1">
    <source>
        <dbReference type="ARBA" id="ARBA00003548"/>
    </source>
</evidence>
<feature type="region of interest" description="Disordered" evidence="6">
    <location>
        <begin position="52"/>
        <end position="109"/>
    </location>
</feature>
<comment type="subcellular location">
    <subcellularLocation>
        <location evidence="2">Mitochondrion</location>
    </subcellularLocation>
</comment>
<reference evidence="7 8" key="1">
    <citation type="journal article" date="2016" name="Genome Biol. Evol.">
        <title>Divergent and convergent evolution of fungal pathogenicity.</title>
        <authorList>
            <person name="Shang Y."/>
            <person name="Xiao G."/>
            <person name="Zheng P."/>
            <person name="Cen K."/>
            <person name="Zhan S."/>
            <person name="Wang C."/>
        </authorList>
    </citation>
    <scope>NUCLEOTIDE SEQUENCE [LARGE SCALE GENOMIC DNA]</scope>
    <source>
        <strain evidence="7 8">RCEF 3172</strain>
    </source>
</reference>
<keyword evidence="5" id="KW-0809">Transit peptide</keyword>
<evidence type="ECO:0000256" key="6">
    <source>
        <dbReference type="SAM" id="MobiDB-lite"/>
    </source>
</evidence>
<dbReference type="GO" id="GO:0005739">
    <property type="term" value="C:mitochondrion"/>
    <property type="evidence" value="ECO:0007669"/>
    <property type="project" value="UniProtKB-SubCell"/>
</dbReference>
<evidence type="ECO:0000313" key="8">
    <source>
        <dbReference type="Proteomes" id="UP000076863"/>
    </source>
</evidence>
<feature type="compositionally biased region" description="Basic and acidic residues" evidence="6">
    <location>
        <begin position="84"/>
        <end position="109"/>
    </location>
</feature>
<evidence type="ECO:0000256" key="2">
    <source>
        <dbReference type="ARBA" id="ARBA00004173"/>
    </source>
</evidence>
<proteinExistence type="inferred from homology"/>
<evidence type="ECO:0000256" key="3">
    <source>
        <dbReference type="ARBA" id="ARBA00010895"/>
    </source>
</evidence>